<evidence type="ECO:0000313" key="2">
    <source>
        <dbReference type="Proteomes" id="UP000009183"/>
    </source>
</evidence>
<organism evidence="1 2">
    <name type="scientific">Vitis vinifera</name>
    <name type="common">Grape</name>
    <dbReference type="NCBI Taxonomy" id="29760"/>
    <lineage>
        <taxon>Eukaryota</taxon>
        <taxon>Viridiplantae</taxon>
        <taxon>Streptophyta</taxon>
        <taxon>Embryophyta</taxon>
        <taxon>Tracheophyta</taxon>
        <taxon>Spermatophyta</taxon>
        <taxon>Magnoliopsida</taxon>
        <taxon>eudicotyledons</taxon>
        <taxon>Gunneridae</taxon>
        <taxon>Pentapetalae</taxon>
        <taxon>rosids</taxon>
        <taxon>Vitales</taxon>
        <taxon>Vitaceae</taxon>
        <taxon>Viteae</taxon>
        <taxon>Vitis</taxon>
    </lineage>
</organism>
<reference evidence="1" key="1">
    <citation type="submission" date="2011-05" db="EMBL/GenBank/DDBJ databases">
        <title>High quality assembly and annotation of grapevine genome.</title>
        <authorList>
            <person name="Vitulo N."/>
            <person name="Olivier J."/>
            <person name="Forcato C."/>
            <person name="Albiero A."/>
            <person name="D'Angelo M."/>
            <person name="Zimbello R."/>
            <person name="Schiavon R."/>
            <person name="Rigobello C."/>
            <person name="Policriti A."/>
            <person name="Clepet C."/>
            <person name="Casagrande A."/>
            <person name="Choisne N."/>
            <person name="Vezzi A."/>
            <person name="Hugueney P."/>
            <person name="Horner D."/>
            <person name="Mica E."/>
            <person name="Cattonaro F."/>
            <person name="Del Fabbro C."/>
            <person name="Alaux M."/>
            <person name="Di Gaspero G."/>
            <person name="Scalabrin S."/>
            <person name="Pesole G."/>
            <person name="Delledonne M."/>
            <person name="Pezzotti M."/>
            <person name="Pe E.M."/>
            <person name="Caboche M."/>
            <person name="Adam-Blondon A.-F."/>
            <person name="Weissenbach J."/>
            <person name="Quetier F."/>
            <person name="Wincker P."/>
            <person name="Morgante M."/>
            <person name="Valle G."/>
        </authorList>
    </citation>
    <scope>NUCLEOTIDE SEQUENCE</scope>
</reference>
<dbReference type="HOGENOM" id="CLU_3431159_0_0_1"/>
<dbReference type="AlphaFoldDB" id="D7U6L6"/>
<sequence>MGGYYKWPNRAREHRPTI</sequence>
<dbReference type="InParanoid" id="D7U6L6"/>
<protein>
    <submittedName>
        <fullName evidence="1">Uncharacterized protein</fullName>
    </submittedName>
</protein>
<gene>
    <name evidence="1" type="ORF">VIT_00s0240g00070</name>
</gene>
<evidence type="ECO:0000313" key="1">
    <source>
        <dbReference type="EMBL" id="CBI38386.3"/>
    </source>
</evidence>
<keyword evidence="2" id="KW-1185">Reference proteome</keyword>
<dbReference type="EMBL" id="FN596529">
    <property type="protein sequence ID" value="CBI38386.3"/>
    <property type="molecule type" value="Genomic_DNA"/>
</dbReference>
<dbReference type="Proteomes" id="UP000009183">
    <property type="component" value="Unassembled WGS sequence, unordered"/>
</dbReference>
<name>D7U6L6_VITVI</name>
<accession>D7U6L6</accession>
<proteinExistence type="predicted"/>